<dbReference type="InterPro" id="IPR038718">
    <property type="entry name" value="SNF2-like_sf"/>
</dbReference>
<name>A0A3P3QYL1_9FIRM</name>
<dbReference type="CDD" id="cd18793">
    <property type="entry name" value="SF2_C_SNF"/>
    <property type="match status" value="1"/>
</dbReference>
<reference evidence="6 7" key="1">
    <citation type="submission" date="2018-11" db="EMBL/GenBank/DDBJ databases">
        <title>Genome sequencing of Lachnoanaerobaculum sp. KCOM 2030 (= ChDC B114).</title>
        <authorList>
            <person name="Kook J.-K."/>
            <person name="Park S.-N."/>
            <person name="Lim Y.K."/>
        </authorList>
    </citation>
    <scope>NUCLEOTIDE SEQUENCE [LARGE SCALE GENOMIC DNA]</scope>
    <source>
        <strain evidence="6 7">KCOM 2030</strain>
    </source>
</reference>
<dbReference type="EMBL" id="RRCO01000003">
    <property type="protein sequence ID" value="RRJ25639.1"/>
    <property type="molecule type" value="Genomic_DNA"/>
</dbReference>
<dbReference type="SMART" id="SM00490">
    <property type="entry name" value="HELICc"/>
    <property type="match status" value="1"/>
</dbReference>
<feature type="domain" description="Helicase C-terminal" evidence="5">
    <location>
        <begin position="974"/>
        <end position="1137"/>
    </location>
</feature>
<evidence type="ECO:0000259" key="4">
    <source>
        <dbReference type="PROSITE" id="PS51192"/>
    </source>
</evidence>
<evidence type="ECO:0000313" key="7">
    <source>
        <dbReference type="Proteomes" id="UP000272490"/>
    </source>
</evidence>
<dbReference type="SMART" id="SM00487">
    <property type="entry name" value="DEXDc"/>
    <property type="match status" value="1"/>
</dbReference>
<accession>A0A3P3QYL1</accession>
<keyword evidence="2" id="KW-0862">Zinc</keyword>
<dbReference type="InterPro" id="IPR013663">
    <property type="entry name" value="Helicase_SWF/SNF/SWI_bac"/>
</dbReference>
<feature type="domain" description="SWIM-type" evidence="3">
    <location>
        <begin position="112"/>
        <end position="160"/>
    </location>
</feature>
<dbReference type="PROSITE" id="PS51194">
    <property type="entry name" value="HELICASE_CTER"/>
    <property type="match status" value="1"/>
</dbReference>
<dbReference type="InterPro" id="IPR049730">
    <property type="entry name" value="SNF2/RAD54-like_C"/>
</dbReference>
<dbReference type="GO" id="GO:0016787">
    <property type="term" value="F:hydrolase activity"/>
    <property type="evidence" value="ECO:0007669"/>
    <property type="project" value="UniProtKB-KW"/>
</dbReference>
<keyword evidence="2" id="KW-0479">Metal-binding</keyword>
<dbReference type="PROSITE" id="PS51192">
    <property type="entry name" value="HELICASE_ATP_BIND_1"/>
    <property type="match status" value="1"/>
</dbReference>
<dbReference type="InterPro" id="IPR001650">
    <property type="entry name" value="Helicase_C-like"/>
</dbReference>
<proteinExistence type="predicted"/>
<evidence type="ECO:0000259" key="5">
    <source>
        <dbReference type="PROSITE" id="PS51194"/>
    </source>
</evidence>
<dbReference type="SUPFAM" id="SSF52540">
    <property type="entry name" value="P-loop containing nucleoside triphosphate hydrolases"/>
    <property type="match status" value="2"/>
</dbReference>
<protein>
    <submittedName>
        <fullName evidence="6">ATP-dependent helicase</fullName>
    </submittedName>
</protein>
<dbReference type="InterPro" id="IPR027417">
    <property type="entry name" value="P-loop_NTPase"/>
</dbReference>
<dbReference type="Pfam" id="PF00176">
    <property type="entry name" value="SNF2-rel_dom"/>
    <property type="match status" value="1"/>
</dbReference>
<keyword evidence="6" id="KW-0547">Nucleotide-binding</keyword>
<keyword evidence="1" id="KW-0378">Hydrolase</keyword>
<dbReference type="InterPro" id="IPR007527">
    <property type="entry name" value="Znf_SWIM"/>
</dbReference>
<evidence type="ECO:0000313" key="6">
    <source>
        <dbReference type="EMBL" id="RRJ25639.1"/>
    </source>
</evidence>
<dbReference type="Proteomes" id="UP000272490">
    <property type="component" value="Unassembled WGS sequence"/>
</dbReference>
<keyword evidence="2" id="KW-0863">Zinc-finger</keyword>
<sequence>MDFRFLKGMKTAADLKKEKEDMENIKADMISASDTEEKKAIYKYFDGEAIIDSLSMSADTAKKAKELIKNNQIRLTDVSDGIIAYGNVYGYYTQDPNVCGRAVAKVESSENCKVDIEFGKDSLRSAHCNCSKCLDKNRIRGYFNDTRNCEHVVAAVFLLNAYLDSHELGDETNYFGEAFLSYFDEETDLNEEPVHIVPKLIMSYKSTYDSSLYIQFKIGRKKFVQIKSYRNFVDALRDNEIYPLGKNDSVKLGYAAFDDKSIKYVKFIEGLVDTEASISYKLLDYVKTGLNVSRIQVDGANIDDIFNLLFGEKVELTTEYFSKKTVTDIELRDFNEKITIEINPIYDRDLFAGINLEVDFPLSFVSSNYVYCIKDNYLNRCDENLLKIFKAMNDSGYGYREIKIGRRNIGRFYSNVLPSIKDYANIVDNAPEAMSFVPDKPEITYYLDLEDNIVTGRVEAAYTGGRVDIISGKILERNDNELLRNQKQEEKAIEALKIYLPYEDKPNFLSAETEDELYELKVSGIDRLNKYGKVLGSEAFNNIRVYKKPSAGVGVSVNSNLLQLEFLSKDMSTEELANIVTSYRKKKKYYRLKSGVFINMDSEYMKNFNEMLNVLEISPKDLRAGALTVPLYRSLYVDEMMEAHNELVERRDESFVKLIEKFDNIKSMDFVPPDEVSNVLRNYQKEGFKWLRSVEELGFGGILADDMGLGKTLQIISLLMDAKKNGRLKKALIVCPASLVYNWSEEISKFDTKGELRVSVLAAAKEERQRIIEEHEAVDIYISSYDTLRRDISLYHDMRFSHQIIDEAQFIKNQNTGVAKAVKTVKADIKYALTGTPIENRLSELWSIFDYIMPGFLYSYNAFKSKYENTIVKDGNEESAKLLSKMIGPFVLRRLKSEVATDLPDKIEEVRVSRFDKKQQLAYDTELNKLKNVLNGNEEYNSSKMIILSEITKLRQICCDPRLIFEDYEGDSAKLETCIDLVKSGIEAGHKILLFSQFTSMLDIIKKRFEEENISSYVITGSTSKEKRIKFVNDFNSDGTNVFLISLKAGGTGLNLVGADIVIHYDPWWNFAAQNQATDRAHRIGQKNKVTVYRLVAKGTIEEKIVKLQESKKDLADRVLNFEEGISLANISKEELLELLG</sequence>
<dbReference type="InterPro" id="IPR014001">
    <property type="entry name" value="Helicase_ATP-bd"/>
</dbReference>
<dbReference type="PROSITE" id="PS50966">
    <property type="entry name" value="ZF_SWIM"/>
    <property type="match status" value="1"/>
</dbReference>
<dbReference type="Pfam" id="PF08455">
    <property type="entry name" value="SNF2_assoc"/>
    <property type="match status" value="1"/>
</dbReference>
<dbReference type="Gene3D" id="3.40.50.300">
    <property type="entry name" value="P-loop containing nucleotide triphosphate hydrolases"/>
    <property type="match status" value="1"/>
</dbReference>
<gene>
    <name evidence="6" type="ORF">EHV10_08420</name>
</gene>
<dbReference type="AlphaFoldDB" id="A0A3P3QYL1"/>
<dbReference type="Pfam" id="PF00271">
    <property type="entry name" value="Helicase_C"/>
    <property type="match status" value="1"/>
</dbReference>
<dbReference type="GO" id="GO:0005524">
    <property type="term" value="F:ATP binding"/>
    <property type="evidence" value="ECO:0007669"/>
    <property type="project" value="InterPro"/>
</dbReference>
<dbReference type="GO" id="GO:0004386">
    <property type="term" value="F:helicase activity"/>
    <property type="evidence" value="ECO:0007669"/>
    <property type="project" value="UniProtKB-KW"/>
</dbReference>
<comment type="caution">
    <text evidence="6">The sequence shown here is derived from an EMBL/GenBank/DDBJ whole genome shotgun (WGS) entry which is preliminary data.</text>
</comment>
<dbReference type="OrthoDB" id="9760715at2"/>
<organism evidence="6 7">
    <name type="scientific">Lachnoanaerobaculum gingivalis</name>
    <dbReference type="NCBI Taxonomy" id="2490855"/>
    <lineage>
        <taxon>Bacteria</taxon>
        <taxon>Bacillati</taxon>
        <taxon>Bacillota</taxon>
        <taxon>Clostridia</taxon>
        <taxon>Lachnospirales</taxon>
        <taxon>Lachnospiraceae</taxon>
        <taxon>Lachnoanaerobaculum</taxon>
    </lineage>
</organism>
<evidence type="ECO:0000256" key="2">
    <source>
        <dbReference type="PROSITE-ProRule" id="PRU00325"/>
    </source>
</evidence>
<dbReference type="GO" id="GO:0008270">
    <property type="term" value="F:zinc ion binding"/>
    <property type="evidence" value="ECO:0007669"/>
    <property type="project" value="UniProtKB-KW"/>
</dbReference>
<dbReference type="PANTHER" id="PTHR10799">
    <property type="entry name" value="SNF2/RAD54 HELICASE FAMILY"/>
    <property type="match status" value="1"/>
</dbReference>
<keyword evidence="7" id="KW-1185">Reference proteome</keyword>
<keyword evidence="6" id="KW-0347">Helicase</keyword>
<dbReference type="CDD" id="cd18012">
    <property type="entry name" value="DEXQc_arch_SWI2_SNF2"/>
    <property type="match status" value="1"/>
</dbReference>
<evidence type="ECO:0000256" key="1">
    <source>
        <dbReference type="ARBA" id="ARBA00022801"/>
    </source>
</evidence>
<keyword evidence="6" id="KW-0067">ATP-binding</keyword>
<dbReference type="InterPro" id="IPR000330">
    <property type="entry name" value="SNF2_N"/>
</dbReference>
<dbReference type="RefSeq" id="WP_128674264.1">
    <property type="nucleotide sequence ID" value="NZ_RRCO01000003.1"/>
</dbReference>
<evidence type="ECO:0000259" key="3">
    <source>
        <dbReference type="PROSITE" id="PS50966"/>
    </source>
</evidence>
<feature type="domain" description="Helicase ATP-binding" evidence="4">
    <location>
        <begin position="692"/>
        <end position="855"/>
    </location>
</feature>
<dbReference type="Gene3D" id="3.40.50.10810">
    <property type="entry name" value="Tandem AAA-ATPase domain"/>
    <property type="match status" value="1"/>
</dbReference>